<dbReference type="UniPathway" id="UPA00666"/>
<dbReference type="InterPro" id="IPR003010">
    <property type="entry name" value="C-N_Hydrolase"/>
</dbReference>
<protein>
    <recommendedName>
        <fullName evidence="9">Apolipoprotein N-acyltransferase</fullName>
        <shortName evidence="9">ALP N-acyltransferase</shortName>
        <ecNumber evidence="9">2.3.1.269</ecNumber>
    </recommendedName>
</protein>
<evidence type="ECO:0000256" key="2">
    <source>
        <dbReference type="ARBA" id="ARBA00010065"/>
    </source>
</evidence>
<keyword evidence="4 9" id="KW-0808">Transferase</keyword>
<dbReference type="InterPro" id="IPR004563">
    <property type="entry name" value="Apolipo_AcylTrfase"/>
</dbReference>
<keyword evidence="3 9" id="KW-1003">Cell membrane</keyword>
<dbReference type="Pfam" id="PF00795">
    <property type="entry name" value="CN_hydrolase"/>
    <property type="match status" value="1"/>
</dbReference>
<name>A0A127F7X8_STEDE</name>
<proteinExistence type="inferred from homology"/>
<feature type="transmembrane region" description="Helical" evidence="9">
    <location>
        <begin position="53"/>
        <end position="73"/>
    </location>
</feature>
<dbReference type="PROSITE" id="PS50263">
    <property type="entry name" value="CN_HYDROLASE"/>
    <property type="match status" value="1"/>
</dbReference>
<comment type="catalytic activity">
    <reaction evidence="9">
        <text>N-terminal S-1,2-diacyl-sn-glyceryl-L-cysteinyl-[lipoprotein] + a glycerophospholipid = N-acyl-S-1,2-diacyl-sn-glyceryl-L-cysteinyl-[lipoprotein] + a 2-acyl-sn-glycero-3-phospholipid + H(+)</text>
        <dbReference type="Rhea" id="RHEA:48228"/>
        <dbReference type="Rhea" id="RHEA-COMP:14681"/>
        <dbReference type="Rhea" id="RHEA-COMP:14684"/>
        <dbReference type="ChEBI" id="CHEBI:15378"/>
        <dbReference type="ChEBI" id="CHEBI:136912"/>
        <dbReference type="ChEBI" id="CHEBI:140656"/>
        <dbReference type="ChEBI" id="CHEBI:140657"/>
        <dbReference type="ChEBI" id="CHEBI:140660"/>
        <dbReference type="EC" id="2.3.1.269"/>
    </reaction>
</comment>
<dbReference type="PANTHER" id="PTHR38686:SF1">
    <property type="entry name" value="APOLIPOPROTEIN N-ACYLTRANSFERASE"/>
    <property type="match status" value="1"/>
</dbReference>
<dbReference type="KEGG" id="sdf:ACG33_05460"/>
<dbReference type="Proteomes" id="UP000070250">
    <property type="component" value="Chromosome"/>
</dbReference>
<comment type="similarity">
    <text evidence="2 9">Belongs to the CN hydrolase family. Apolipoprotein N-acyltransferase subfamily.</text>
</comment>
<dbReference type="AlphaFoldDB" id="A0A127F7X8"/>
<dbReference type="EMBL" id="CP011971">
    <property type="protein sequence ID" value="AMN46553.1"/>
    <property type="molecule type" value="Genomic_DNA"/>
</dbReference>
<feature type="transmembrane region" description="Helical" evidence="9">
    <location>
        <begin position="221"/>
        <end position="239"/>
    </location>
</feature>
<evidence type="ECO:0000256" key="1">
    <source>
        <dbReference type="ARBA" id="ARBA00004651"/>
    </source>
</evidence>
<feature type="domain" description="CN hydrolase" evidence="10">
    <location>
        <begin position="257"/>
        <end position="494"/>
    </location>
</feature>
<evidence type="ECO:0000256" key="4">
    <source>
        <dbReference type="ARBA" id="ARBA00022679"/>
    </source>
</evidence>
<dbReference type="SUPFAM" id="SSF56317">
    <property type="entry name" value="Carbon-nitrogen hydrolase"/>
    <property type="match status" value="1"/>
</dbReference>
<dbReference type="CDD" id="cd07571">
    <property type="entry name" value="ALP_N-acyl_transferase"/>
    <property type="match status" value="1"/>
</dbReference>
<evidence type="ECO:0000256" key="9">
    <source>
        <dbReference type="HAMAP-Rule" id="MF_01148"/>
    </source>
</evidence>
<dbReference type="RefSeq" id="WP_066919375.1">
    <property type="nucleotide sequence ID" value="NZ_CP011971.1"/>
</dbReference>
<feature type="transmembrane region" description="Helical" evidence="9">
    <location>
        <begin position="12"/>
        <end position="33"/>
    </location>
</feature>
<dbReference type="OrthoDB" id="9804277at2"/>
<dbReference type="GO" id="GO:0042158">
    <property type="term" value="P:lipoprotein biosynthetic process"/>
    <property type="evidence" value="ECO:0007669"/>
    <property type="project" value="UniProtKB-UniRule"/>
</dbReference>
<dbReference type="GO" id="GO:0016410">
    <property type="term" value="F:N-acyltransferase activity"/>
    <property type="evidence" value="ECO:0007669"/>
    <property type="project" value="UniProtKB-UniRule"/>
</dbReference>
<evidence type="ECO:0000256" key="3">
    <source>
        <dbReference type="ARBA" id="ARBA00022475"/>
    </source>
</evidence>
<dbReference type="PANTHER" id="PTHR38686">
    <property type="entry name" value="APOLIPOPROTEIN N-ACYLTRANSFERASE"/>
    <property type="match status" value="1"/>
</dbReference>
<keyword evidence="8 9" id="KW-0012">Acyltransferase</keyword>
<keyword evidence="12" id="KW-1185">Reference proteome</keyword>
<comment type="pathway">
    <text evidence="9">Protein modification; lipoprotein biosynthesis (N-acyl transfer).</text>
</comment>
<evidence type="ECO:0000256" key="8">
    <source>
        <dbReference type="ARBA" id="ARBA00023315"/>
    </source>
</evidence>
<evidence type="ECO:0000259" key="10">
    <source>
        <dbReference type="PROSITE" id="PS50263"/>
    </source>
</evidence>
<dbReference type="NCBIfam" id="TIGR00546">
    <property type="entry name" value="lnt"/>
    <property type="match status" value="1"/>
</dbReference>
<dbReference type="GO" id="GO:0005886">
    <property type="term" value="C:plasma membrane"/>
    <property type="evidence" value="ECO:0007669"/>
    <property type="project" value="UniProtKB-SubCell"/>
</dbReference>
<keyword evidence="11" id="KW-0449">Lipoprotein</keyword>
<dbReference type="Pfam" id="PF20154">
    <property type="entry name" value="LNT_N"/>
    <property type="match status" value="1"/>
</dbReference>
<comment type="subcellular location">
    <subcellularLocation>
        <location evidence="1 9">Cell membrane</location>
        <topology evidence="1 9">Multi-pass membrane protein</topology>
    </subcellularLocation>
</comment>
<feature type="transmembrane region" description="Helical" evidence="9">
    <location>
        <begin position="187"/>
        <end position="215"/>
    </location>
</feature>
<feature type="transmembrane region" description="Helical" evidence="9">
    <location>
        <begin position="146"/>
        <end position="166"/>
    </location>
</feature>
<evidence type="ECO:0000313" key="12">
    <source>
        <dbReference type="Proteomes" id="UP000070250"/>
    </source>
</evidence>
<evidence type="ECO:0000256" key="5">
    <source>
        <dbReference type="ARBA" id="ARBA00022692"/>
    </source>
</evidence>
<keyword evidence="5 9" id="KW-0812">Transmembrane</keyword>
<dbReference type="Gene3D" id="3.60.110.10">
    <property type="entry name" value="Carbon-nitrogen hydrolase"/>
    <property type="match status" value="1"/>
</dbReference>
<keyword evidence="7 9" id="KW-0472">Membrane</keyword>
<dbReference type="HAMAP" id="MF_01148">
    <property type="entry name" value="Lnt"/>
    <property type="match status" value="1"/>
</dbReference>
<dbReference type="EC" id="2.3.1.269" evidence="9"/>
<organism evidence="11 12">
    <name type="scientific">Steroidobacter denitrificans</name>
    <dbReference type="NCBI Taxonomy" id="465721"/>
    <lineage>
        <taxon>Bacteria</taxon>
        <taxon>Pseudomonadati</taxon>
        <taxon>Pseudomonadota</taxon>
        <taxon>Gammaproteobacteria</taxon>
        <taxon>Steroidobacterales</taxon>
        <taxon>Steroidobacteraceae</taxon>
        <taxon>Steroidobacter</taxon>
    </lineage>
</organism>
<dbReference type="PATRIC" id="fig|465721.4.peg.1162"/>
<evidence type="ECO:0000256" key="7">
    <source>
        <dbReference type="ARBA" id="ARBA00023136"/>
    </source>
</evidence>
<evidence type="ECO:0000256" key="6">
    <source>
        <dbReference type="ARBA" id="ARBA00022989"/>
    </source>
</evidence>
<feature type="transmembrane region" description="Helical" evidence="9">
    <location>
        <begin position="85"/>
        <end position="109"/>
    </location>
</feature>
<comment type="function">
    <text evidence="9">Catalyzes the phospholipid dependent N-acylation of the N-terminal cysteine of apolipoprotein, the last step in lipoprotein maturation.</text>
</comment>
<dbReference type="InterPro" id="IPR045378">
    <property type="entry name" value="LNT_N"/>
</dbReference>
<evidence type="ECO:0000313" key="11">
    <source>
        <dbReference type="EMBL" id="AMN46553.1"/>
    </source>
</evidence>
<accession>A0A127F7X8</accession>
<keyword evidence="6 9" id="KW-1133">Transmembrane helix</keyword>
<dbReference type="STRING" id="465721.ACG33_05460"/>
<dbReference type="InterPro" id="IPR036526">
    <property type="entry name" value="C-N_Hydrolase_sf"/>
</dbReference>
<reference evidence="11 12" key="1">
    <citation type="submission" date="2015-06" db="EMBL/GenBank/DDBJ databases">
        <title>A Comprehensive Approach to Explore the Metabolic and Phylogenetic Diversity of Bacterial Steroid Degradation in the Environment: Testosterone as an Example.</title>
        <authorList>
            <person name="Yang F.-C."/>
            <person name="Chen Y.-L."/>
            <person name="Yu C.-P."/>
            <person name="Tang S.-L."/>
            <person name="Wang P.-H."/>
            <person name="Ismail W."/>
            <person name="Wang C.-H."/>
            <person name="Yang C.-Y."/>
            <person name="Chiang Y.-R."/>
        </authorList>
    </citation>
    <scope>NUCLEOTIDE SEQUENCE [LARGE SCALE GENOMIC DNA]</scope>
    <source>
        <strain evidence="11 12">DSM 18526</strain>
    </source>
</reference>
<gene>
    <name evidence="9" type="primary">lnt</name>
    <name evidence="11" type="ORF">ACG33_05460</name>
</gene>
<sequence length="537" mass="58396">MHAFFRTRTALWLALPVGALLSLAFAPFDLWPLAWLCPAYLFLMWHNACPRRAAQAGFIFTAGTYLAGTYWLYHSIHEIGHAPFLLTLLVMCALVTIMAAYSACIGYALTRWFGVGAAPDDSGAAVRSDARDPPIFAAAASPRQGWLPGLHFMLLLPAAWTVLEWFRGWFLSGFPWLALGYTHIDTALAGFAPVGGVYSMSFLIALCAGALAAAWRGGTGIRLVALGTIASVWLAGLALTKQTWTQPLGGTVSVAIVQGAVPQEMKWSPEMRDATIDLYRDLTRPSLGADIIVWPEAALPALAHDLIDVLSEQWTQASDKGSALVLGQLRYDSDSRSYYNAVLALDEEPQWYAKRRLVPFSEFFPVPEWVRGWLRGMDLPYSGFQAGGRDQRALDAGGQKLAASICYEDSYGSDQLSMLEEATLLVNVTNDAWFGDSTAAYQHLQISRTRALEAGRMLLRAANDGISAIIAADGRIVASLPRFVPGVLSGNVQPRTGLTPYARGGNWPIVSLCMAILLTGLYRGRRQSLKSAGLTSE</sequence>